<feature type="region of interest" description="Disordered" evidence="1">
    <location>
        <begin position="40"/>
        <end position="74"/>
    </location>
</feature>
<reference evidence="2 3" key="1">
    <citation type="submission" date="2019-08" db="EMBL/GenBank/DDBJ databases">
        <title>Bradyrhizobium hipponensis sp. nov., a rhizobium isolated from a Lupinus angustifolius root nodule in Tunisia.</title>
        <authorList>
            <person name="Off K."/>
            <person name="Rejili M."/>
            <person name="Mars M."/>
            <person name="Brachmann A."/>
            <person name="Marin M."/>
        </authorList>
    </citation>
    <scope>NUCLEOTIDE SEQUENCE [LARGE SCALE GENOMIC DNA]</scope>
    <source>
        <strain evidence="2 3">CTAW71</strain>
    </source>
</reference>
<gene>
    <name evidence="2" type="ORF">FXB40_23010</name>
</gene>
<sequence length="74" mass="8458">MPDSDNDRKSELERLRLASDLRQLAKETSAPDLKEHWLRMARQWSGEENEPAQDDSEVSDTEVDDTGVDKDLGE</sequence>
<evidence type="ECO:0000313" key="3">
    <source>
        <dbReference type="Proteomes" id="UP000324758"/>
    </source>
</evidence>
<protein>
    <submittedName>
        <fullName evidence="2">Uncharacterized protein</fullName>
    </submittedName>
</protein>
<comment type="caution">
    <text evidence="2">The sequence shown here is derived from an EMBL/GenBank/DDBJ whole genome shotgun (WGS) entry which is preliminary data.</text>
</comment>
<dbReference type="AlphaFoldDB" id="A0A5D3KAW2"/>
<proteinExistence type="predicted"/>
<feature type="compositionally biased region" description="Acidic residues" evidence="1">
    <location>
        <begin position="47"/>
        <end position="66"/>
    </location>
</feature>
<dbReference type="RefSeq" id="WP_148774490.1">
    <property type="nucleotide sequence ID" value="NZ_VSSS01000033.1"/>
</dbReference>
<organism evidence="2 3">
    <name type="scientific">Bradyrhizobium rifense</name>
    <dbReference type="NCBI Taxonomy" id="515499"/>
    <lineage>
        <taxon>Bacteria</taxon>
        <taxon>Pseudomonadati</taxon>
        <taxon>Pseudomonadota</taxon>
        <taxon>Alphaproteobacteria</taxon>
        <taxon>Hyphomicrobiales</taxon>
        <taxon>Nitrobacteraceae</taxon>
        <taxon>Bradyrhizobium</taxon>
    </lineage>
</organism>
<dbReference type="OrthoDB" id="9927691at2"/>
<name>A0A5D3KAW2_9BRAD</name>
<dbReference type="EMBL" id="VSSS01000033">
    <property type="protein sequence ID" value="TYL93199.1"/>
    <property type="molecule type" value="Genomic_DNA"/>
</dbReference>
<dbReference type="Proteomes" id="UP000324758">
    <property type="component" value="Unassembled WGS sequence"/>
</dbReference>
<evidence type="ECO:0000313" key="2">
    <source>
        <dbReference type="EMBL" id="TYL93199.1"/>
    </source>
</evidence>
<evidence type="ECO:0000256" key="1">
    <source>
        <dbReference type="SAM" id="MobiDB-lite"/>
    </source>
</evidence>
<keyword evidence="3" id="KW-1185">Reference proteome</keyword>
<accession>A0A5D3KAW2</accession>